<gene>
    <name evidence="8" type="ordered locus">Spiaf_2382</name>
</gene>
<dbReference type="eggNOG" id="COG1131">
    <property type="taxonomic scope" value="Bacteria"/>
</dbReference>
<reference evidence="9" key="1">
    <citation type="journal article" date="2013" name="Stand. Genomic Sci.">
        <title>Complete genome sequence of the halophilic bacterium Spirochaeta africana type strain (Z-7692(T)) from the alkaline Lake Magadi in the East African Rift.</title>
        <authorList>
            <person name="Liolos K."/>
            <person name="Abt B."/>
            <person name="Scheuner C."/>
            <person name="Teshima H."/>
            <person name="Held B."/>
            <person name="Lapidus A."/>
            <person name="Nolan M."/>
            <person name="Lucas S."/>
            <person name="Deshpande S."/>
            <person name="Cheng J.F."/>
            <person name="Tapia R."/>
            <person name="Goodwin L.A."/>
            <person name="Pitluck S."/>
            <person name="Pagani I."/>
            <person name="Ivanova N."/>
            <person name="Mavromatis K."/>
            <person name="Mikhailova N."/>
            <person name="Huntemann M."/>
            <person name="Pati A."/>
            <person name="Chen A."/>
            <person name="Palaniappan K."/>
            <person name="Land M."/>
            <person name="Rohde M."/>
            <person name="Tindall B.J."/>
            <person name="Detter J.C."/>
            <person name="Goker M."/>
            <person name="Bristow J."/>
            <person name="Eisen J.A."/>
            <person name="Markowitz V."/>
            <person name="Hugenholtz P."/>
            <person name="Woyke T."/>
            <person name="Klenk H.P."/>
            <person name="Kyrpides N.C."/>
        </authorList>
    </citation>
    <scope>NUCLEOTIDE SEQUENCE</scope>
    <source>
        <strain evidence="9">ATCC 700263 / DSM 8902 / Z-7692</strain>
    </source>
</reference>
<dbReference type="InterPro" id="IPR050763">
    <property type="entry name" value="ABC_transporter_ATP-binding"/>
</dbReference>
<dbReference type="InterPro" id="IPR003593">
    <property type="entry name" value="AAA+_ATPase"/>
</dbReference>
<proteinExistence type="inferred from homology"/>
<evidence type="ECO:0000256" key="4">
    <source>
        <dbReference type="ARBA" id="ARBA00022741"/>
    </source>
</evidence>
<dbReference type="SUPFAM" id="SSF52540">
    <property type="entry name" value="P-loop containing nucleoside triphosphate hydrolases"/>
    <property type="match status" value="1"/>
</dbReference>
<dbReference type="InterPro" id="IPR017871">
    <property type="entry name" value="ABC_transporter-like_CS"/>
</dbReference>
<keyword evidence="2" id="KW-0813">Transport</keyword>
<feature type="compositionally biased region" description="Low complexity" evidence="6">
    <location>
        <begin position="262"/>
        <end position="282"/>
    </location>
</feature>
<evidence type="ECO:0000259" key="7">
    <source>
        <dbReference type="PROSITE" id="PS50893"/>
    </source>
</evidence>
<dbReference type="InterPro" id="IPR027417">
    <property type="entry name" value="P-loop_NTPase"/>
</dbReference>
<sequence>MKNHDHDPTEPVIQARHVYKSYGELQAVQDLSFTVAKSRCYGFLGPNGAGKTSTMKMIYGKATRDNRSDTVFRVFGCDPAISELAIKQLSGVVIQDNSLDEELNVRQNLRIFSRFYGLPRHTAEQRIDELLEFMELSHKAEVQIKKLSGGMQRRLSIARALLNDPQLLILDEPTTGLDPQVRHLIWNKLRELKQRGVTILLTTHYMEEAFQICDEILIMDRGRKILEGRPQQLLQDHMERYVLEAMIPDAAAGTPVTADTRAAADTPAATGTHPTAGTHAATSEAGELRSEDHNGMRFFYANDMTQLESHASRLGQERVYIRQANLEDLFLKFTGRGLNELQ</sequence>
<feature type="domain" description="ABC transporter" evidence="7">
    <location>
        <begin position="13"/>
        <end position="246"/>
    </location>
</feature>
<protein>
    <submittedName>
        <fullName evidence="8">ABC-type multidrug transport system, ATPase component</fullName>
    </submittedName>
</protein>
<dbReference type="PANTHER" id="PTHR42711:SF5">
    <property type="entry name" value="ABC TRANSPORTER ATP-BINDING PROTEIN NATA"/>
    <property type="match status" value="1"/>
</dbReference>
<dbReference type="HOGENOM" id="CLU_000604_1_2_12"/>
<evidence type="ECO:0000313" key="9">
    <source>
        <dbReference type="Proteomes" id="UP000007383"/>
    </source>
</evidence>
<keyword evidence="3" id="KW-0536">Nodulation</keyword>
<dbReference type="SMART" id="SM00382">
    <property type="entry name" value="AAA"/>
    <property type="match status" value="1"/>
</dbReference>
<dbReference type="Pfam" id="PF00005">
    <property type="entry name" value="ABC_tran"/>
    <property type="match status" value="1"/>
</dbReference>
<evidence type="ECO:0000313" key="8">
    <source>
        <dbReference type="EMBL" id="AFG38413.1"/>
    </source>
</evidence>
<organism evidence="8 9">
    <name type="scientific">Spirochaeta africana (strain ATCC 700263 / DSM 8902 / Z-7692)</name>
    <dbReference type="NCBI Taxonomy" id="889378"/>
    <lineage>
        <taxon>Bacteria</taxon>
        <taxon>Pseudomonadati</taxon>
        <taxon>Spirochaetota</taxon>
        <taxon>Spirochaetia</taxon>
        <taxon>Spirochaetales</taxon>
        <taxon>Spirochaetaceae</taxon>
        <taxon>Spirochaeta</taxon>
    </lineage>
</organism>
<dbReference type="PROSITE" id="PS00211">
    <property type="entry name" value="ABC_TRANSPORTER_1"/>
    <property type="match status" value="1"/>
</dbReference>
<dbReference type="EMBL" id="CP003282">
    <property type="protein sequence ID" value="AFG38413.1"/>
    <property type="molecule type" value="Genomic_DNA"/>
</dbReference>
<name>H9ULM0_SPIAZ</name>
<dbReference type="RefSeq" id="WP_014456395.1">
    <property type="nucleotide sequence ID" value="NC_017098.1"/>
</dbReference>
<evidence type="ECO:0000256" key="1">
    <source>
        <dbReference type="ARBA" id="ARBA00005417"/>
    </source>
</evidence>
<dbReference type="PANTHER" id="PTHR42711">
    <property type="entry name" value="ABC TRANSPORTER ATP-BINDING PROTEIN"/>
    <property type="match status" value="1"/>
</dbReference>
<comment type="similarity">
    <text evidence="1">Belongs to the ABC transporter superfamily.</text>
</comment>
<evidence type="ECO:0000256" key="2">
    <source>
        <dbReference type="ARBA" id="ARBA00022448"/>
    </source>
</evidence>
<evidence type="ECO:0000256" key="3">
    <source>
        <dbReference type="ARBA" id="ARBA00022458"/>
    </source>
</evidence>
<dbReference type="GO" id="GO:0016887">
    <property type="term" value="F:ATP hydrolysis activity"/>
    <property type="evidence" value="ECO:0007669"/>
    <property type="project" value="InterPro"/>
</dbReference>
<dbReference type="AlphaFoldDB" id="H9ULM0"/>
<dbReference type="KEGG" id="sfc:Spiaf_2382"/>
<keyword evidence="4" id="KW-0547">Nucleotide-binding</keyword>
<dbReference type="PROSITE" id="PS50893">
    <property type="entry name" value="ABC_TRANSPORTER_2"/>
    <property type="match status" value="1"/>
</dbReference>
<evidence type="ECO:0000256" key="5">
    <source>
        <dbReference type="ARBA" id="ARBA00022840"/>
    </source>
</evidence>
<dbReference type="InterPro" id="IPR003439">
    <property type="entry name" value="ABC_transporter-like_ATP-bd"/>
</dbReference>
<dbReference type="STRING" id="889378.Spiaf_2382"/>
<dbReference type="GO" id="GO:0005524">
    <property type="term" value="F:ATP binding"/>
    <property type="evidence" value="ECO:0007669"/>
    <property type="project" value="UniProtKB-KW"/>
</dbReference>
<dbReference type="Gene3D" id="3.40.50.300">
    <property type="entry name" value="P-loop containing nucleotide triphosphate hydrolases"/>
    <property type="match status" value="1"/>
</dbReference>
<keyword evidence="5" id="KW-0067">ATP-binding</keyword>
<feature type="region of interest" description="Disordered" evidence="6">
    <location>
        <begin position="262"/>
        <end position="289"/>
    </location>
</feature>
<dbReference type="Proteomes" id="UP000007383">
    <property type="component" value="Chromosome"/>
</dbReference>
<dbReference type="OrthoDB" id="9775135at2"/>
<keyword evidence="9" id="KW-1185">Reference proteome</keyword>
<dbReference type="PATRIC" id="fig|889378.3.peg.2356"/>
<evidence type="ECO:0000256" key="6">
    <source>
        <dbReference type="SAM" id="MobiDB-lite"/>
    </source>
</evidence>
<accession>H9ULM0</accession>